<name>A0A9D2QQS5_9FIRM</name>
<sequence>MKKNEPREVVIPSREEVAREREKLRNRSRFRRNLFSTLGFLAVVAAVAVLISTQFFPVIQVSGDSMEPLLEDGEILVLQKTEDLETGDPIAFYYQSRILLKRVIGTAGDYIDIDEEGNVYVNGELLDEPYVRDKSLGECDIELPCQVPEGKLFVMGDHRSVSIDSRSSQVGFIGQEQIMGKVAFSVWPLDRIGIVK</sequence>
<evidence type="ECO:0000313" key="9">
    <source>
        <dbReference type="EMBL" id="HJD27908.1"/>
    </source>
</evidence>
<accession>A0A9D2QQS5</accession>
<comment type="caution">
    <text evidence="9">The sequence shown here is derived from an EMBL/GenBank/DDBJ whole genome shotgun (WGS) entry which is preliminary data.</text>
</comment>
<dbReference type="GO" id="GO:0009003">
    <property type="term" value="F:signal peptidase activity"/>
    <property type="evidence" value="ECO:0007669"/>
    <property type="project" value="UniProtKB-EC"/>
</dbReference>
<evidence type="ECO:0000256" key="7">
    <source>
        <dbReference type="RuleBase" id="RU362042"/>
    </source>
</evidence>
<reference evidence="9" key="2">
    <citation type="submission" date="2021-04" db="EMBL/GenBank/DDBJ databases">
        <authorList>
            <person name="Gilroy R."/>
        </authorList>
    </citation>
    <scope>NUCLEOTIDE SEQUENCE</scope>
    <source>
        <strain evidence="9">ChiBcec6-4105</strain>
    </source>
</reference>
<dbReference type="GO" id="GO:0006465">
    <property type="term" value="P:signal peptide processing"/>
    <property type="evidence" value="ECO:0007669"/>
    <property type="project" value="InterPro"/>
</dbReference>
<comment type="subcellular location">
    <subcellularLocation>
        <location evidence="2">Cell membrane</location>
        <topology evidence="2">Single-pass type II membrane protein</topology>
    </subcellularLocation>
    <subcellularLocation>
        <location evidence="7">Membrane</location>
        <topology evidence="7">Single-pass type II membrane protein</topology>
    </subcellularLocation>
</comment>
<comment type="similarity">
    <text evidence="3 7">Belongs to the peptidase S26 family.</text>
</comment>
<evidence type="ECO:0000256" key="2">
    <source>
        <dbReference type="ARBA" id="ARBA00004401"/>
    </source>
</evidence>
<dbReference type="PRINTS" id="PR00727">
    <property type="entry name" value="LEADERPTASE"/>
</dbReference>
<dbReference type="GO" id="GO:0004252">
    <property type="term" value="F:serine-type endopeptidase activity"/>
    <property type="evidence" value="ECO:0007669"/>
    <property type="project" value="InterPro"/>
</dbReference>
<organism evidence="9 10">
    <name type="scientific">Candidatus Blautia avicola</name>
    <dbReference type="NCBI Taxonomy" id="2838483"/>
    <lineage>
        <taxon>Bacteria</taxon>
        <taxon>Bacillati</taxon>
        <taxon>Bacillota</taxon>
        <taxon>Clostridia</taxon>
        <taxon>Lachnospirales</taxon>
        <taxon>Lachnospiraceae</taxon>
        <taxon>Blautia</taxon>
    </lineage>
</organism>
<proteinExistence type="inferred from homology"/>
<gene>
    <name evidence="9" type="primary">lepB</name>
    <name evidence="9" type="ORF">H9914_02745</name>
</gene>
<dbReference type="Gene3D" id="2.10.109.10">
    <property type="entry name" value="Umud Fragment, subunit A"/>
    <property type="match status" value="1"/>
</dbReference>
<feature type="transmembrane region" description="Helical" evidence="7">
    <location>
        <begin position="34"/>
        <end position="56"/>
    </location>
</feature>
<dbReference type="InterPro" id="IPR019758">
    <property type="entry name" value="Pept_S26A_signal_pept_1_CS"/>
</dbReference>
<reference evidence="9" key="1">
    <citation type="journal article" date="2021" name="PeerJ">
        <title>Extensive microbial diversity within the chicken gut microbiome revealed by metagenomics and culture.</title>
        <authorList>
            <person name="Gilroy R."/>
            <person name="Ravi A."/>
            <person name="Getino M."/>
            <person name="Pursley I."/>
            <person name="Horton D.L."/>
            <person name="Alikhan N.F."/>
            <person name="Baker D."/>
            <person name="Gharbi K."/>
            <person name="Hall N."/>
            <person name="Watson M."/>
            <person name="Adriaenssens E.M."/>
            <person name="Foster-Nyarko E."/>
            <person name="Jarju S."/>
            <person name="Secka A."/>
            <person name="Antonio M."/>
            <person name="Oren A."/>
            <person name="Chaudhuri R.R."/>
            <person name="La Ragione R."/>
            <person name="Hildebrand F."/>
            <person name="Pallen M.J."/>
        </authorList>
    </citation>
    <scope>NUCLEOTIDE SEQUENCE</scope>
    <source>
        <strain evidence="9">ChiBcec6-4105</strain>
    </source>
</reference>
<dbReference type="CDD" id="cd06530">
    <property type="entry name" value="S26_SPase_I"/>
    <property type="match status" value="1"/>
</dbReference>
<keyword evidence="7" id="KW-0812">Transmembrane</keyword>
<dbReference type="PROSITE" id="PS00761">
    <property type="entry name" value="SPASE_I_3"/>
    <property type="match status" value="1"/>
</dbReference>
<dbReference type="AlphaFoldDB" id="A0A9D2QQS5"/>
<dbReference type="InterPro" id="IPR019533">
    <property type="entry name" value="Peptidase_S26"/>
</dbReference>
<dbReference type="InterPro" id="IPR000223">
    <property type="entry name" value="Pept_S26A_signal_pept_1"/>
</dbReference>
<dbReference type="EC" id="3.4.21.89" evidence="4 7"/>
<dbReference type="InterPro" id="IPR036286">
    <property type="entry name" value="LexA/Signal_pep-like_sf"/>
</dbReference>
<evidence type="ECO:0000256" key="1">
    <source>
        <dbReference type="ARBA" id="ARBA00000677"/>
    </source>
</evidence>
<comment type="catalytic activity">
    <reaction evidence="1 7">
        <text>Cleavage of hydrophobic, N-terminal signal or leader sequences from secreted and periplasmic proteins.</text>
        <dbReference type="EC" id="3.4.21.89"/>
    </reaction>
</comment>
<evidence type="ECO:0000256" key="4">
    <source>
        <dbReference type="ARBA" id="ARBA00013208"/>
    </source>
</evidence>
<evidence type="ECO:0000256" key="5">
    <source>
        <dbReference type="ARBA" id="ARBA00022801"/>
    </source>
</evidence>
<protein>
    <recommendedName>
        <fullName evidence="4 7">Signal peptidase I</fullName>
        <ecNumber evidence="4 7">3.4.21.89</ecNumber>
    </recommendedName>
</protein>
<feature type="active site" evidence="6">
    <location>
        <position position="101"/>
    </location>
</feature>
<keyword evidence="7" id="KW-0645">Protease</keyword>
<dbReference type="PANTHER" id="PTHR43390:SF1">
    <property type="entry name" value="CHLOROPLAST PROCESSING PEPTIDASE"/>
    <property type="match status" value="1"/>
</dbReference>
<evidence type="ECO:0000313" key="10">
    <source>
        <dbReference type="Proteomes" id="UP000823892"/>
    </source>
</evidence>
<dbReference type="NCBIfam" id="TIGR02227">
    <property type="entry name" value="sigpep_I_bact"/>
    <property type="match status" value="1"/>
</dbReference>
<dbReference type="EMBL" id="DWUY01000058">
    <property type="protein sequence ID" value="HJD27908.1"/>
    <property type="molecule type" value="Genomic_DNA"/>
</dbReference>
<dbReference type="PANTHER" id="PTHR43390">
    <property type="entry name" value="SIGNAL PEPTIDASE I"/>
    <property type="match status" value="1"/>
</dbReference>
<evidence type="ECO:0000256" key="6">
    <source>
        <dbReference type="PIRSR" id="PIRSR600223-1"/>
    </source>
</evidence>
<keyword evidence="7" id="KW-1133">Transmembrane helix</keyword>
<feature type="active site" evidence="6">
    <location>
        <position position="65"/>
    </location>
</feature>
<dbReference type="Pfam" id="PF10502">
    <property type="entry name" value="Peptidase_S26"/>
    <property type="match status" value="1"/>
</dbReference>
<evidence type="ECO:0000259" key="8">
    <source>
        <dbReference type="Pfam" id="PF10502"/>
    </source>
</evidence>
<feature type="domain" description="Peptidase S26" evidence="8">
    <location>
        <begin position="39"/>
        <end position="187"/>
    </location>
</feature>
<evidence type="ECO:0000256" key="3">
    <source>
        <dbReference type="ARBA" id="ARBA00009370"/>
    </source>
</evidence>
<keyword evidence="5 7" id="KW-0378">Hydrolase</keyword>
<dbReference type="GO" id="GO:0005886">
    <property type="term" value="C:plasma membrane"/>
    <property type="evidence" value="ECO:0007669"/>
    <property type="project" value="UniProtKB-SubCell"/>
</dbReference>
<keyword evidence="7" id="KW-0472">Membrane</keyword>
<dbReference type="Proteomes" id="UP000823892">
    <property type="component" value="Unassembled WGS sequence"/>
</dbReference>
<dbReference type="SUPFAM" id="SSF51306">
    <property type="entry name" value="LexA/Signal peptidase"/>
    <property type="match status" value="1"/>
</dbReference>